<dbReference type="EMBL" id="CP009617">
    <property type="protein sequence ID" value="AIW20545.1"/>
    <property type="molecule type" value="Genomic_DNA"/>
</dbReference>
<gene>
    <name evidence="2" type="ORF">IX92_12610</name>
</gene>
<evidence type="ECO:0000256" key="1">
    <source>
        <dbReference type="PIRNR" id="PIRNR029225"/>
    </source>
</evidence>
<dbReference type="GO" id="GO:0006260">
    <property type="term" value="P:DNA replication"/>
    <property type="evidence" value="ECO:0007669"/>
    <property type="project" value="UniProtKB-KW"/>
</dbReference>
<proteinExistence type="predicted"/>
<protein>
    <recommendedName>
        <fullName evidence="1">DNA polymerase III subunit psi</fullName>
    </recommendedName>
</protein>
<evidence type="ECO:0000313" key="3">
    <source>
        <dbReference type="Proteomes" id="UP000030081"/>
    </source>
</evidence>
<dbReference type="SUPFAM" id="SSF102220">
    <property type="entry name" value="DNA polymerase III psi subunit"/>
    <property type="match status" value="1"/>
</dbReference>
<keyword evidence="1" id="KW-0548">Nucleotidyltransferase</keyword>
<keyword evidence="1" id="KW-0808">Transferase</keyword>
<dbReference type="Proteomes" id="UP000030081">
    <property type="component" value="Chromosome 1"/>
</dbReference>
<dbReference type="PIRSF" id="PIRSF029225">
    <property type="entry name" value="DNA_pol_III_psi"/>
    <property type="match status" value="1"/>
</dbReference>
<accession>A0AAN0SE19</accession>
<dbReference type="InterPro" id="IPR004615">
    <property type="entry name" value="DNA_pol_III_psi"/>
</dbReference>
<dbReference type="GO" id="GO:0008408">
    <property type="term" value="F:3'-5' exonuclease activity"/>
    <property type="evidence" value="ECO:0007669"/>
    <property type="project" value="InterPro"/>
</dbReference>
<reference evidence="2 3" key="1">
    <citation type="submission" date="2014-10" db="EMBL/GenBank/DDBJ databases">
        <title>The Complete Genome Sequence for the Shellfish Pathogen Vibrio coralliilyticus RE98 Isolated from a Shellfish Hatchery.</title>
        <authorList>
            <person name="Richards G.P."/>
            <person name="Bono J.L."/>
            <person name="Watson M.A."/>
            <person name="Needleman D.S."/>
        </authorList>
    </citation>
    <scope>NUCLEOTIDE SEQUENCE [LARGE SCALE GENOMIC DNA]</scope>
    <source>
        <strain evidence="2 3">RE98</strain>
    </source>
</reference>
<dbReference type="InterPro" id="IPR036654">
    <property type="entry name" value="DNA_pol_III_psi_sf"/>
</dbReference>
<dbReference type="GO" id="GO:0003887">
    <property type="term" value="F:DNA-directed DNA polymerase activity"/>
    <property type="evidence" value="ECO:0007669"/>
    <property type="project" value="UniProtKB-KW"/>
</dbReference>
<name>A0AAN0SE19_9VIBR</name>
<keyword evidence="3" id="KW-1185">Reference proteome</keyword>
<dbReference type="AlphaFoldDB" id="A0AAN0SE19"/>
<dbReference type="KEGG" id="vcy:IX92_12610"/>
<dbReference type="RefSeq" id="WP_043009672.1">
    <property type="nucleotide sequence ID" value="NZ_CP009617.1"/>
</dbReference>
<organism evidence="2 3">
    <name type="scientific">Vibrio coralliilyticus</name>
    <dbReference type="NCBI Taxonomy" id="190893"/>
    <lineage>
        <taxon>Bacteria</taxon>
        <taxon>Pseudomonadati</taxon>
        <taxon>Pseudomonadota</taxon>
        <taxon>Gammaproteobacteria</taxon>
        <taxon>Vibrionales</taxon>
        <taxon>Vibrionaceae</taxon>
        <taxon>Vibrio</taxon>
    </lineage>
</organism>
<keyword evidence="1" id="KW-0235">DNA replication</keyword>
<comment type="function">
    <text evidence="1">Part of the beta sliding clamp loading complex, which hydrolyzes ATP to load the beta clamp onto primed DNA to form the DNA replication pre-initiation complex. DNA polymerase III is a complex, multichain enzyme responsible for most of the replicative synthesis in bacteria. This DNA polymerase also exhibits 3' to 5' exonuclease activity.</text>
</comment>
<dbReference type="Gene3D" id="3.40.50.10220">
    <property type="entry name" value="DNA polymerase III, psi subunit"/>
    <property type="match status" value="1"/>
</dbReference>
<evidence type="ECO:0000313" key="2">
    <source>
        <dbReference type="EMBL" id="AIW20545.1"/>
    </source>
</evidence>
<sequence>MSTRELTYLHEMGIQAYELTHPKRLQGYSAEGIRLPDDCKMLLVSPQKPSGVTATLFENILKTINLTLGQARYLAPEHLVLLSTTKIDWIWFAGSEAQMGLGHKMLQSPSLSEIDGNQQLKRALWQKIQALK</sequence>
<dbReference type="Pfam" id="PF03603">
    <property type="entry name" value="DNA_III_psi"/>
    <property type="match status" value="1"/>
</dbReference>
<keyword evidence="1" id="KW-0239">DNA-directed DNA polymerase</keyword>